<keyword evidence="1" id="KW-0732">Signal</keyword>
<dbReference type="Pfam" id="PF12099">
    <property type="entry name" value="DUF3575"/>
    <property type="match status" value="1"/>
</dbReference>
<dbReference type="EMBL" id="LT605205">
    <property type="protein sequence ID" value="SCD19804.1"/>
    <property type="molecule type" value="Genomic_DNA"/>
</dbReference>
<evidence type="ECO:0000256" key="1">
    <source>
        <dbReference type="SAM" id="SignalP"/>
    </source>
</evidence>
<dbReference type="KEGG" id="psac:PSM36_0978"/>
<organism evidence="2 3">
    <name type="scientific">Proteiniphilum saccharofermentans</name>
    <dbReference type="NCBI Taxonomy" id="1642647"/>
    <lineage>
        <taxon>Bacteria</taxon>
        <taxon>Pseudomonadati</taxon>
        <taxon>Bacteroidota</taxon>
        <taxon>Bacteroidia</taxon>
        <taxon>Bacteroidales</taxon>
        <taxon>Dysgonomonadaceae</taxon>
        <taxon>Proteiniphilum</taxon>
    </lineage>
</organism>
<name>A0A1R3T892_9BACT</name>
<dbReference type="STRING" id="1642647.PSM36_0978"/>
<accession>A0A1R3T892</accession>
<evidence type="ECO:0008006" key="4">
    <source>
        <dbReference type="Google" id="ProtNLM"/>
    </source>
</evidence>
<dbReference type="RefSeq" id="WP_019537777.1">
    <property type="nucleotide sequence ID" value="NZ_LT605205.1"/>
</dbReference>
<evidence type="ECO:0000313" key="3">
    <source>
        <dbReference type="Proteomes" id="UP000187464"/>
    </source>
</evidence>
<reference evidence="2 3" key="1">
    <citation type="submission" date="2016-08" db="EMBL/GenBank/DDBJ databases">
        <authorList>
            <person name="Seilhamer J.J."/>
        </authorList>
    </citation>
    <scope>NUCLEOTIDE SEQUENCE [LARGE SCALE GENOMIC DNA]</scope>
    <source>
        <strain evidence="2">M3/6</strain>
    </source>
</reference>
<sequence length="201" mass="23049">MKHFLRYAILSGLFLLPVLAGQTIRAQAIKTNIPLTLTGNPNIGFEWSVGRQMTVNADVLWAPYMFKKNEEVFRALIGSVDFRYYINPRYYYTNDLWDGFYVGPYAMAGNFNIGLKRKDESKTNYRHKGWGVSSGITCGYKFYLSARFRLDVNIGAGYAHLQYDKYQLGGEYANFPLEIKKTRGYVGPTKAGVHIIYNIFK</sequence>
<dbReference type="SUPFAM" id="SSF103515">
    <property type="entry name" value="Autotransporter"/>
    <property type="match status" value="1"/>
</dbReference>
<proteinExistence type="predicted"/>
<dbReference type="AlphaFoldDB" id="A0A1R3T892"/>
<dbReference type="Gene3D" id="2.40.128.130">
    <property type="entry name" value="Autotransporter beta-domain"/>
    <property type="match status" value="1"/>
</dbReference>
<keyword evidence="3" id="KW-1185">Reference proteome</keyword>
<feature type="signal peptide" evidence="1">
    <location>
        <begin position="1"/>
        <end position="20"/>
    </location>
</feature>
<dbReference type="InterPro" id="IPR021958">
    <property type="entry name" value="DUF3575"/>
</dbReference>
<gene>
    <name evidence="2" type="ORF">PSM36_0978</name>
</gene>
<protein>
    <recommendedName>
        <fullName evidence="4">Secreted protein</fullName>
    </recommendedName>
</protein>
<dbReference type="Proteomes" id="UP000187464">
    <property type="component" value="Chromosome I"/>
</dbReference>
<feature type="chain" id="PRO_5010243661" description="Secreted protein" evidence="1">
    <location>
        <begin position="21"/>
        <end position="201"/>
    </location>
</feature>
<evidence type="ECO:0000313" key="2">
    <source>
        <dbReference type="EMBL" id="SCD19804.1"/>
    </source>
</evidence>
<dbReference type="InterPro" id="IPR036709">
    <property type="entry name" value="Autotransporte_beta_dom_sf"/>
</dbReference>